<evidence type="ECO:0000313" key="2">
    <source>
        <dbReference type="EMBL" id="KAF4675733.1"/>
    </source>
</evidence>
<keyword evidence="1" id="KW-0472">Membrane</keyword>
<dbReference type="OrthoDB" id="10401837at2759"/>
<feature type="transmembrane region" description="Helical" evidence="1">
    <location>
        <begin position="101"/>
        <end position="119"/>
    </location>
</feature>
<evidence type="ECO:0000256" key="1">
    <source>
        <dbReference type="SAM" id="Phobius"/>
    </source>
</evidence>
<gene>
    <name evidence="2" type="ORF">FOL47_007324</name>
</gene>
<keyword evidence="3" id="KW-1185">Reference proteome</keyword>
<dbReference type="EMBL" id="JAAPAO010000043">
    <property type="protein sequence ID" value="KAF4675733.1"/>
    <property type="molecule type" value="Genomic_DNA"/>
</dbReference>
<name>A0A7J6MW00_PERCH</name>
<protein>
    <submittedName>
        <fullName evidence="2">Uncharacterized protein</fullName>
    </submittedName>
</protein>
<keyword evidence="1" id="KW-0812">Transmembrane</keyword>
<reference evidence="2 3" key="1">
    <citation type="submission" date="2020-04" db="EMBL/GenBank/DDBJ databases">
        <title>Perkinsus chesapeaki whole genome sequence.</title>
        <authorList>
            <person name="Bogema D.R."/>
        </authorList>
    </citation>
    <scope>NUCLEOTIDE SEQUENCE [LARGE SCALE GENOMIC DNA]</scope>
    <source>
        <strain evidence="2">ATCC PRA-425</strain>
    </source>
</reference>
<sequence length="266" mass="29067">MHDAMHTRAHEMTGLLSKAQSELDATINPLNRAIKEALDLGQDFEGLDEATHYAANPWLKLFGGNQVRSLIEAHHGLAHIAQPSLARVHELTDKEGAKRRIIRILGVVGFLSFGVFLRWSPVMAESVPLRIGGVQRRGRFLIEEAEVDSEGVASQTYHTKVSYRECCGGDIPSRSGSLNCGDASVKSCASSSTTAECGYVSSSSSASTSVAIEPLRVRRVGRFLCDCFPEQAQVMPRKQKRRQFLSVGGIETRARQEQYGALGRPA</sequence>
<keyword evidence="1" id="KW-1133">Transmembrane helix</keyword>
<organism evidence="2 3">
    <name type="scientific">Perkinsus chesapeaki</name>
    <name type="common">Clam parasite</name>
    <name type="synonym">Perkinsus andrewsi</name>
    <dbReference type="NCBI Taxonomy" id="330153"/>
    <lineage>
        <taxon>Eukaryota</taxon>
        <taxon>Sar</taxon>
        <taxon>Alveolata</taxon>
        <taxon>Perkinsozoa</taxon>
        <taxon>Perkinsea</taxon>
        <taxon>Perkinsida</taxon>
        <taxon>Perkinsidae</taxon>
        <taxon>Perkinsus</taxon>
    </lineage>
</organism>
<accession>A0A7J6MW00</accession>
<comment type="caution">
    <text evidence="2">The sequence shown here is derived from an EMBL/GenBank/DDBJ whole genome shotgun (WGS) entry which is preliminary data.</text>
</comment>
<dbReference type="Proteomes" id="UP000591131">
    <property type="component" value="Unassembled WGS sequence"/>
</dbReference>
<evidence type="ECO:0000313" key="3">
    <source>
        <dbReference type="Proteomes" id="UP000591131"/>
    </source>
</evidence>
<proteinExistence type="predicted"/>
<dbReference type="AlphaFoldDB" id="A0A7J6MW00"/>